<dbReference type="WBParaSite" id="SPAL_0001146400.1">
    <property type="protein sequence ID" value="SPAL_0001146400.1"/>
    <property type="gene ID" value="SPAL_0001146400"/>
</dbReference>
<comment type="catalytic activity">
    <reaction evidence="12">
        <text>1,2-di-(9Z-octadecenoyl)-sn-glycero-3-phosphocholine + 1-hexadecanoyl-sn-glycero-3-phosphocholine = 1-hexadecanoyl-2-(9Z-octadecenoyl)-sn-glycero-3-phosphocholine + 1-(9Z-octadecenoyl)-sn-glycero-3-phosphocholine</text>
        <dbReference type="Rhea" id="RHEA:43816"/>
        <dbReference type="ChEBI" id="CHEBI:28610"/>
        <dbReference type="ChEBI" id="CHEBI:72998"/>
        <dbReference type="ChEBI" id="CHEBI:73001"/>
        <dbReference type="ChEBI" id="CHEBI:74669"/>
    </reaction>
    <physiologicalReaction direction="left-to-right" evidence="12">
        <dbReference type="Rhea" id="RHEA:43817"/>
    </physiologicalReaction>
    <physiologicalReaction direction="right-to-left" evidence="12">
        <dbReference type="Rhea" id="RHEA:43818"/>
    </physiologicalReaction>
</comment>
<comment type="catalytic activity">
    <reaction evidence="11">
        <text>1'-[1,2-diacyl-sn-glycero-3-phospho],3'-[1-acyl-sn-glycero-3-phospho]-glycerol + a 1,2-diacyl-sn-glycero-3-phosphocholine = a cardiolipin + a 1-acyl-sn-glycero-3-phosphocholine</text>
        <dbReference type="Rhea" id="RHEA:33731"/>
        <dbReference type="ChEBI" id="CHEBI:57643"/>
        <dbReference type="ChEBI" id="CHEBI:58168"/>
        <dbReference type="ChEBI" id="CHEBI:62237"/>
        <dbReference type="ChEBI" id="CHEBI:64743"/>
    </reaction>
    <physiologicalReaction direction="left-to-right" evidence="11">
        <dbReference type="Rhea" id="RHEA:33732"/>
    </physiologicalReaction>
    <physiologicalReaction direction="right-to-left" evidence="11">
        <dbReference type="Rhea" id="RHEA:33733"/>
    </physiologicalReaction>
</comment>
<dbReference type="CDD" id="cd07989">
    <property type="entry name" value="LPLAT_AGPAT-like"/>
    <property type="match status" value="1"/>
</dbReference>
<dbReference type="Pfam" id="PF01553">
    <property type="entry name" value="Acyltransferase"/>
    <property type="match status" value="1"/>
</dbReference>
<dbReference type="SUPFAM" id="SSF69593">
    <property type="entry name" value="Glycerol-3-phosphate (1)-acyltransferase"/>
    <property type="match status" value="1"/>
</dbReference>
<feature type="domain" description="Phospholipid/glycerol acyltransferase" evidence="14">
    <location>
        <begin position="79"/>
        <end position="203"/>
    </location>
</feature>
<dbReference type="GO" id="GO:0005743">
    <property type="term" value="C:mitochondrial inner membrane"/>
    <property type="evidence" value="ECO:0007669"/>
    <property type="project" value="UniProtKB-SubCell"/>
</dbReference>
<evidence type="ECO:0000259" key="14">
    <source>
        <dbReference type="SMART" id="SM00563"/>
    </source>
</evidence>
<dbReference type="SMART" id="SM00563">
    <property type="entry name" value="PlsC"/>
    <property type="match status" value="1"/>
</dbReference>
<comment type="subcellular location">
    <subcellularLocation>
        <location evidence="1">Mitochondrion inner membrane</location>
        <topology evidence="1">Peripheral membrane protein</topology>
        <orientation evidence="1">Intermembrane side</orientation>
    </subcellularLocation>
    <subcellularLocation>
        <location evidence="10">Mitochondrion outer membrane</location>
        <topology evidence="10">Peripheral membrane protein</topology>
        <orientation evidence="10">Intermembrane side</orientation>
    </subcellularLocation>
</comment>
<keyword evidence="4" id="KW-1000">Mitochondrion outer membrane</keyword>
<keyword evidence="6" id="KW-0443">Lipid metabolism</keyword>
<evidence type="ECO:0000256" key="13">
    <source>
        <dbReference type="RuleBase" id="RU365062"/>
    </source>
</evidence>
<evidence type="ECO:0000256" key="1">
    <source>
        <dbReference type="ARBA" id="ARBA00004137"/>
    </source>
</evidence>
<reference evidence="16" key="1">
    <citation type="submission" date="2017-02" db="UniProtKB">
        <authorList>
            <consortium name="WormBaseParasite"/>
        </authorList>
    </citation>
    <scope>IDENTIFICATION</scope>
</reference>
<sequence length="273" mass="31661">MNLKDIKKPLVSEFRYPWPFPRQESFFFKSRTRLVTTGVFIWSKIFFSKLMTIRGGVNKVHVNGKEKFLKCLEDRSRPLITMSNHRSTIDDPLMWAAMLTYPEFRRNISRFRFVLAASNICFTNPTFTVFFSSGRCVPCVRGEGVFQQGVDFCIEKLNENEWVHVFPEGRVETKPIRHKWGIGRLVDQCRVPPIVIPIWVKGMDKICPNKKPYRVYGGHTVKIIVGDPIDMSLYIKTLPPSLEEIGRRKLITDFLQDRLLSTGNAQLGIEPDF</sequence>
<dbReference type="AlphaFoldDB" id="A0A0N5C0D5"/>
<evidence type="ECO:0000256" key="4">
    <source>
        <dbReference type="ARBA" id="ARBA00022787"/>
    </source>
</evidence>
<evidence type="ECO:0000313" key="15">
    <source>
        <dbReference type="Proteomes" id="UP000046392"/>
    </source>
</evidence>
<evidence type="ECO:0000256" key="3">
    <source>
        <dbReference type="ARBA" id="ARBA00022679"/>
    </source>
</evidence>
<evidence type="ECO:0000313" key="16">
    <source>
        <dbReference type="WBParaSite" id="SPAL_0001146400.1"/>
    </source>
</evidence>
<dbReference type="GO" id="GO:0035965">
    <property type="term" value="P:cardiolipin acyl-chain remodeling"/>
    <property type="evidence" value="ECO:0007669"/>
    <property type="project" value="TreeGrafter"/>
</dbReference>
<keyword evidence="15" id="KW-1185">Reference proteome</keyword>
<proteinExistence type="inferred from homology"/>
<name>A0A0N5C0D5_STREA</name>
<evidence type="ECO:0000256" key="10">
    <source>
        <dbReference type="ARBA" id="ARBA00024323"/>
    </source>
</evidence>
<keyword evidence="3" id="KW-0808">Transferase</keyword>
<dbReference type="GO" id="GO:0007007">
    <property type="term" value="P:inner mitochondrial membrane organization"/>
    <property type="evidence" value="ECO:0007669"/>
    <property type="project" value="TreeGrafter"/>
</dbReference>
<evidence type="ECO:0000256" key="8">
    <source>
        <dbReference type="ARBA" id="ARBA00023136"/>
    </source>
</evidence>
<evidence type="ECO:0000256" key="9">
    <source>
        <dbReference type="ARBA" id="ARBA00023315"/>
    </source>
</evidence>
<keyword evidence="8" id="KW-0472">Membrane</keyword>
<accession>A0A0N5C0D5</accession>
<evidence type="ECO:0000256" key="7">
    <source>
        <dbReference type="ARBA" id="ARBA00023128"/>
    </source>
</evidence>
<evidence type="ECO:0000256" key="12">
    <source>
        <dbReference type="ARBA" id="ARBA00049543"/>
    </source>
</evidence>
<dbReference type="PANTHER" id="PTHR12497:SF0">
    <property type="entry name" value="TAFAZZIN"/>
    <property type="match status" value="1"/>
</dbReference>
<evidence type="ECO:0000256" key="6">
    <source>
        <dbReference type="ARBA" id="ARBA00023098"/>
    </source>
</evidence>
<dbReference type="GO" id="GO:0047184">
    <property type="term" value="F:1-acylglycerophosphocholine O-acyltransferase activity"/>
    <property type="evidence" value="ECO:0007669"/>
    <property type="project" value="TreeGrafter"/>
</dbReference>
<dbReference type="PANTHER" id="PTHR12497">
    <property type="entry name" value="TAZ PROTEIN TAFAZZIN"/>
    <property type="match status" value="1"/>
</dbReference>
<evidence type="ECO:0000256" key="5">
    <source>
        <dbReference type="ARBA" id="ARBA00022792"/>
    </source>
</evidence>
<evidence type="ECO:0000256" key="11">
    <source>
        <dbReference type="ARBA" id="ARBA00047906"/>
    </source>
</evidence>
<evidence type="ECO:0000256" key="2">
    <source>
        <dbReference type="ARBA" id="ARBA00010524"/>
    </source>
</evidence>
<organism evidence="15 16">
    <name type="scientific">Strongyloides papillosus</name>
    <name type="common">Intestinal threadworm</name>
    <dbReference type="NCBI Taxonomy" id="174720"/>
    <lineage>
        <taxon>Eukaryota</taxon>
        <taxon>Metazoa</taxon>
        <taxon>Ecdysozoa</taxon>
        <taxon>Nematoda</taxon>
        <taxon>Chromadorea</taxon>
        <taxon>Rhabditida</taxon>
        <taxon>Tylenchina</taxon>
        <taxon>Panagrolaimomorpha</taxon>
        <taxon>Strongyloidoidea</taxon>
        <taxon>Strongyloididae</taxon>
        <taxon>Strongyloides</taxon>
    </lineage>
</organism>
<dbReference type="Proteomes" id="UP000046392">
    <property type="component" value="Unplaced"/>
</dbReference>
<keyword evidence="5" id="KW-0999">Mitochondrion inner membrane</keyword>
<dbReference type="STRING" id="174720.A0A0N5C0D5"/>
<keyword evidence="9" id="KW-0012">Acyltransferase</keyword>
<dbReference type="PRINTS" id="PR00979">
    <property type="entry name" value="TAFAZZIN"/>
</dbReference>
<dbReference type="InterPro" id="IPR000872">
    <property type="entry name" value="Tafazzin"/>
</dbReference>
<protein>
    <recommendedName>
        <fullName evidence="13">Tafazzin family protein</fullName>
    </recommendedName>
</protein>
<dbReference type="InterPro" id="IPR002123">
    <property type="entry name" value="Plipid/glycerol_acylTrfase"/>
</dbReference>
<keyword evidence="7" id="KW-0496">Mitochondrion</keyword>
<comment type="similarity">
    <text evidence="2 13">Belongs to the taffazin family.</text>
</comment>
<dbReference type="GO" id="GO:0005741">
    <property type="term" value="C:mitochondrial outer membrane"/>
    <property type="evidence" value="ECO:0007669"/>
    <property type="project" value="UniProtKB-SubCell"/>
</dbReference>